<feature type="transmembrane region" description="Helical" evidence="1">
    <location>
        <begin position="298"/>
        <end position="319"/>
    </location>
</feature>
<evidence type="ECO:0000259" key="2">
    <source>
        <dbReference type="Pfam" id="PF07670"/>
    </source>
</evidence>
<feature type="transmembrane region" description="Helical" evidence="1">
    <location>
        <begin position="125"/>
        <end position="147"/>
    </location>
</feature>
<keyword evidence="4" id="KW-1185">Reference proteome</keyword>
<sequence>MKEARAASYIKTGALAFAATILAFSLVLFPKEALEASGRGLDMWWNVVFPSLLPFFIVSELLIGFGVVSFIGVILEPLMRPLFRVPGLGGFVWAMGLASGNPAGAKLAVQMRQQKRITRIEGERLAGFTNSSNPLFIFGAIAVGFFFNPALGMILALSHYAGNIMVGIVLRFYGKEDHQTKSLLRETKKTTLREAFHSLHQERLKDGRSIGKLLGDAVKSSIQTLLMIGGFIILFSVLNKLLTLIGVISLLAVLIGFLFGIFGLSPSLAEPFIAGLFEITIGAQAISQTTDSTFLSQIVIVSFILGFGGLSIQAQVASILADSDIRFRPFFYARVLHGVFSACLAVIFYKLFYNPQSAATIATVHPFPHPLIESWNLFQQLAPLITFFALISYFILKCKSFKSEFS</sequence>
<name>A0ABS2SPU8_9BACI</name>
<comment type="caution">
    <text evidence="3">The sequence shown here is derived from an EMBL/GenBank/DDBJ whole genome shotgun (WGS) entry which is preliminary data.</text>
</comment>
<dbReference type="Pfam" id="PF07670">
    <property type="entry name" value="Gate"/>
    <property type="match status" value="2"/>
</dbReference>
<dbReference type="RefSeq" id="WP_204464529.1">
    <property type="nucleotide sequence ID" value="NZ_JAFBCV010000002.1"/>
</dbReference>
<dbReference type="NCBIfam" id="TIGR02871">
    <property type="entry name" value="spore_ylbJ"/>
    <property type="match status" value="1"/>
</dbReference>
<dbReference type="EMBL" id="JAFBCV010000002">
    <property type="protein sequence ID" value="MBM7837538.1"/>
    <property type="molecule type" value="Genomic_DNA"/>
</dbReference>
<dbReference type="InterPro" id="IPR011642">
    <property type="entry name" value="Gate_dom"/>
</dbReference>
<dbReference type="InterPro" id="IPR014226">
    <property type="entry name" value="Spore_IM_YlbJ"/>
</dbReference>
<proteinExistence type="predicted"/>
<gene>
    <name evidence="3" type="ORF">JOC54_000769</name>
</gene>
<accession>A0ABS2SPU8</accession>
<feature type="transmembrane region" description="Helical" evidence="1">
    <location>
        <begin position="49"/>
        <end position="75"/>
    </location>
</feature>
<keyword evidence="1" id="KW-0812">Transmembrane</keyword>
<feature type="transmembrane region" description="Helical" evidence="1">
    <location>
        <begin position="331"/>
        <end position="352"/>
    </location>
</feature>
<feature type="transmembrane region" description="Helical" evidence="1">
    <location>
        <begin position="213"/>
        <end position="235"/>
    </location>
</feature>
<keyword evidence="1" id="KW-1133">Transmembrane helix</keyword>
<evidence type="ECO:0000313" key="4">
    <source>
        <dbReference type="Proteomes" id="UP001179280"/>
    </source>
</evidence>
<evidence type="ECO:0000313" key="3">
    <source>
        <dbReference type="EMBL" id="MBM7837538.1"/>
    </source>
</evidence>
<organism evidence="3 4">
    <name type="scientific">Shouchella xiaoxiensis</name>
    <dbReference type="NCBI Taxonomy" id="766895"/>
    <lineage>
        <taxon>Bacteria</taxon>
        <taxon>Bacillati</taxon>
        <taxon>Bacillota</taxon>
        <taxon>Bacilli</taxon>
        <taxon>Bacillales</taxon>
        <taxon>Bacillaceae</taxon>
        <taxon>Shouchella</taxon>
    </lineage>
</organism>
<dbReference type="Proteomes" id="UP001179280">
    <property type="component" value="Unassembled WGS sequence"/>
</dbReference>
<evidence type="ECO:0000256" key="1">
    <source>
        <dbReference type="SAM" id="Phobius"/>
    </source>
</evidence>
<protein>
    <submittedName>
        <fullName evidence="3">Sporulation integral membrane protein YlbJ</fullName>
    </submittedName>
</protein>
<feature type="transmembrane region" description="Helical" evidence="1">
    <location>
        <begin position="12"/>
        <end position="29"/>
    </location>
</feature>
<keyword evidence="1" id="KW-0472">Membrane</keyword>
<feature type="domain" description="Nucleoside transporter/FeoB GTPase Gate" evidence="2">
    <location>
        <begin position="47"/>
        <end position="139"/>
    </location>
</feature>
<feature type="transmembrane region" description="Helical" evidence="1">
    <location>
        <begin position="241"/>
        <end position="261"/>
    </location>
</feature>
<feature type="transmembrane region" description="Helical" evidence="1">
    <location>
        <begin position="377"/>
        <end position="396"/>
    </location>
</feature>
<reference evidence="3" key="1">
    <citation type="submission" date="2021-01" db="EMBL/GenBank/DDBJ databases">
        <title>Genomic Encyclopedia of Type Strains, Phase IV (KMG-IV): sequencing the most valuable type-strain genomes for metagenomic binning, comparative biology and taxonomic classification.</title>
        <authorList>
            <person name="Goeker M."/>
        </authorList>
    </citation>
    <scope>NUCLEOTIDE SEQUENCE</scope>
    <source>
        <strain evidence="3">DSM 21943</strain>
    </source>
</reference>
<feature type="domain" description="Nucleoside transporter/FeoB GTPase Gate" evidence="2">
    <location>
        <begin position="225"/>
        <end position="320"/>
    </location>
</feature>